<proteinExistence type="predicted"/>
<keyword evidence="1" id="KW-0175">Coiled coil</keyword>
<sequence>MGANGQASNNDLLQILRELRDDVKDIKCNLAEQKQHIAELDNKVLVLQSENENLKRQLEFTQQKLKKNNDIIFGIPESINQNLQDEFVHLIQTNLGIPITTNDLNDIYRIGQAKTGQSRPVIVEFVRNFTKQIIIKNSFKLKQVKIIITNDLTPKEREEQKKLYKHLQEAKAKNYNAKISYNKLIVNGERYTLKQLEETAKIEELTDGVRSPQSDIPTRKNNSAPPTPTTSVDIVSEESSEFPHVKEATQKLEKLESNERKTFVNEARNRKPSQGSISTRSTVKLQTPPVRKQ</sequence>
<feature type="compositionally biased region" description="Polar residues" evidence="2">
    <location>
        <begin position="272"/>
        <end position="285"/>
    </location>
</feature>
<accession>A0A9N9X4J1</accession>
<protein>
    <recommendedName>
        <fullName evidence="5">Endonuclease-reverse transcriptase</fullName>
    </recommendedName>
</protein>
<dbReference type="Gene3D" id="3.30.70.1820">
    <property type="entry name" value="L1 transposable element, RRM domain"/>
    <property type="match status" value="1"/>
</dbReference>
<dbReference type="EMBL" id="OU896712">
    <property type="protein sequence ID" value="CAG9822945.1"/>
    <property type="molecule type" value="Genomic_DNA"/>
</dbReference>
<dbReference type="PANTHER" id="PTHR37445">
    <property type="entry name" value="PROTEIN CBG24663"/>
    <property type="match status" value="1"/>
</dbReference>
<dbReference type="OrthoDB" id="6782207at2759"/>
<feature type="compositionally biased region" description="Basic and acidic residues" evidence="2">
    <location>
        <begin position="241"/>
        <end position="269"/>
    </location>
</feature>
<evidence type="ECO:0000313" key="3">
    <source>
        <dbReference type="EMBL" id="CAG9822945.1"/>
    </source>
</evidence>
<organism evidence="3 4">
    <name type="scientific">Phaedon cochleariae</name>
    <name type="common">Mustard beetle</name>
    <dbReference type="NCBI Taxonomy" id="80249"/>
    <lineage>
        <taxon>Eukaryota</taxon>
        <taxon>Metazoa</taxon>
        <taxon>Ecdysozoa</taxon>
        <taxon>Arthropoda</taxon>
        <taxon>Hexapoda</taxon>
        <taxon>Insecta</taxon>
        <taxon>Pterygota</taxon>
        <taxon>Neoptera</taxon>
        <taxon>Endopterygota</taxon>
        <taxon>Coleoptera</taxon>
        <taxon>Polyphaga</taxon>
        <taxon>Cucujiformia</taxon>
        <taxon>Chrysomeloidea</taxon>
        <taxon>Chrysomelidae</taxon>
        <taxon>Chrysomelinae</taxon>
        <taxon>Chrysomelini</taxon>
        <taxon>Phaedon</taxon>
    </lineage>
</organism>
<dbReference type="AlphaFoldDB" id="A0A9N9X4J1"/>
<gene>
    <name evidence="3" type="ORF">PHAECO_LOCUS9969</name>
</gene>
<dbReference type="Proteomes" id="UP001153737">
    <property type="component" value="Chromosome 6"/>
</dbReference>
<feature type="compositionally biased region" description="Polar residues" evidence="2">
    <location>
        <begin position="211"/>
        <end position="233"/>
    </location>
</feature>
<reference evidence="3" key="1">
    <citation type="submission" date="2022-01" db="EMBL/GenBank/DDBJ databases">
        <authorList>
            <person name="King R."/>
        </authorList>
    </citation>
    <scope>NUCLEOTIDE SEQUENCE</scope>
</reference>
<keyword evidence="4" id="KW-1185">Reference proteome</keyword>
<evidence type="ECO:0000313" key="4">
    <source>
        <dbReference type="Proteomes" id="UP001153737"/>
    </source>
</evidence>
<evidence type="ECO:0000256" key="1">
    <source>
        <dbReference type="SAM" id="Coils"/>
    </source>
</evidence>
<feature type="coiled-coil region" evidence="1">
    <location>
        <begin position="9"/>
        <end position="71"/>
    </location>
</feature>
<dbReference type="PANTHER" id="PTHR37445:SF3">
    <property type="entry name" value="ZINC FINGER PHD-TYPE DOMAIN-CONTAINING PROTEIN"/>
    <property type="match status" value="1"/>
</dbReference>
<evidence type="ECO:0000256" key="2">
    <source>
        <dbReference type="SAM" id="MobiDB-lite"/>
    </source>
</evidence>
<reference evidence="3" key="2">
    <citation type="submission" date="2022-10" db="EMBL/GenBank/DDBJ databases">
        <authorList>
            <consortium name="ENA_rothamsted_submissions"/>
            <consortium name="culmorum"/>
            <person name="King R."/>
        </authorList>
    </citation>
    <scope>NUCLEOTIDE SEQUENCE</scope>
</reference>
<name>A0A9N9X4J1_PHACE</name>
<evidence type="ECO:0008006" key="5">
    <source>
        <dbReference type="Google" id="ProtNLM"/>
    </source>
</evidence>
<feature type="region of interest" description="Disordered" evidence="2">
    <location>
        <begin position="206"/>
        <end position="293"/>
    </location>
</feature>